<reference evidence="2" key="1">
    <citation type="journal article" date="2019" name="Int. J. Syst. Evol. Microbiol.">
        <title>The Global Catalogue of Microorganisms (GCM) 10K type strain sequencing project: providing services to taxonomists for standard genome sequencing and annotation.</title>
        <authorList>
            <consortium name="The Broad Institute Genomics Platform"/>
            <consortium name="The Broad Institute Genome Sequencing Center for Infectious Disease"/>
            <person name="Wu L."/>
            <person name="Ma J."/>
        </authorList>
    </citation>
    <scope>NUCLEOTIDE SEQUENCE [LARGE SCALE GENOMIC DNA]</scope>
    <source>
        <strain evidence="2">NBRC 103632</strain>
    </source>
</reference>
<dbReference type="EMBL" id="JBHSFZ010000008">
    <property type="protein sequence ID" value="MFC4593741.1"/>
    <property type="molecule type" value="Genomic_DNA"/>
</dbReference>
<dbReference type="RefSeq" id="WP_380803157.1">
    <property type="nucleotide sequence ID" value="NZ_JBHSFZ010000008.1"/>
</dbReference>
<sequence length="172" mass="18793">MRKADSLRRWLTAFIPDLKTHPDRLQIYVEAGSINTRRSATPSFAYGYTLKVLVTDFAGDADRIMVPVLAWIEKEQPQLLRRTDGQPFSFEADLLDGDTSDIEISIDLTETVLVLPRADGSGYDVEHPPEPDFANAFAGVDTSFLQGFGNTELLVDSDAPGAVLTPAIPPAA</sequence>
<gene>
    <name evidence="1" type="ORF">ACFO3E_05990</name>
</gene>
<accession>A0ABV9EVQ1</accession>
<evidence type="ECO:0000313" key="1">
    <source>
        <dbReference type="EMBL" id="MFC4593741.1"/>
    </source>
</evidence>
<comment type="caution">
    <text evidence="1">The sequence shown here is derived from an EMBL/GenBank/DDBJ whole genome shotgun (WGS) entry which is preliminary data.</text>
</comment>
<proteinExistence type="predicted"/>
<protein>
    <submittedName>
        <fullName evidence="1">Phage tail protein</fullName>
    </submittedName>
</protein>
<dbReference type="Pfam" id="PF06891">
    <property type="entry name" value="P2_Phage_GpR"/>
    <property type="match status" value="1"/>
</dbReference>
<dbReference type="Proteomes" id="UP001595957">
    <property type="component" value="Unassembled WGS sequence"/>
</dbReference>
<organism evidence="1 2">
    <name type="scientific">Sphingobium tyrosinilyticum</name>
    <dbReference type="NCBI Taxonomy" id="2715436"/>
    <lineage>
        <taxon>Bacteria</taxon>
        <taxon>Pseudomonadati</taxon>
        <taxon>Pseudomonadota</taxon>
        <taxon>Alphaproteobacteria</taxon>
        <taxon>Sphingomonadales</taxon>
        <taxon>Sphingomonadaceae</taxon>
        <taxon>Sphingobium</taxon>
    </lineage>
</organism>
<evidence type="ECO:0000313" key="2">
    <source>
        <dbReference type="Proteomes" id="UP001595957"/>
    </source>
</evidence>
<name>A0ABV9EVQ1_9SPHN</name>
<dbReference type="InterPro" id="IPR009678">
    <property type="entry name" value="Phage_tail_completion_R"/>
</dbReference>
<keyword evidence="2" id="KW-1185">Reference proteome</keyword>